<keyword evidence="2" id="KW-0449">Lipoprotein</keyword>
<dbReference type="PANTHER" id="PTHR30203">
    <property type="entry name" value="OUTER MEMBRANE CATION EFFLUX PROTEIN"/>
    <property type="match status" value="1"/>
</dbReference>
<evidence type="ECO:0000313" key="4">
    <source>
        <dbReference type="Proteomes" id="UP000287823"/>
    </source>
</evidence>
<dbReference type="InterPro" id="IPR010131">
    <property type="entry name" value="MdtP/NodT-like"/>
</dbReference>
<dbReference type="GO" id="GO:0015562">
    <property type="term" value="F:efflux transmembrane transporter activity"/>
    <property type="evidence" value="ECO:0007669"/>
    <property type="project" value="InterPro"/>
</dbReference>
<dbReference type="Gene3D" id="2.20.200.10">
    <property type="entry name" value="Outer membrane efflux proteins (OEP)"/>
    <property type="match status" value="1"/>
</dbReference>
<protein>
    <submittedName>
        <fullName evidence="3">RND transporter</fullName>
    </submittedName>
</protein>
<keyword evidence="2" id="KW-0812">Transmembrane</keyword>
<dbReference type="InterPro" id="IPR003423">
    <property type="entry name" value="OMP_efflux"/>
</dbReference>
<name>A0A432WLW6_9GAMM</name>
<organism evidence="3 4">
    <name type="scientific">Aliidiomarina soli</name>
    <dbReference type="NCBI Taxonomy" id="1928574"/>
    <lineage>
        <taxon>Bacteria</taxon>
        <taxon>Pseudomonadati</taxon>
        <taxon>Pseudomonadota</taxon>
        <taxon>Gammaproteobacteria</taxon>
        <taxon>Alteromonadales</taxon>
        <taxon>Idiomarinaceae</taxon>
        <taxon>Aliidiomarina</taxon>
    </lineage>
</organism>
<gene>
    <name evidence="3" type="ORF">CWE14_01950</name>
</gene>
<keyword evidence="2" id="KW-0472">Membrane</keyword>
<dbReference type="Gene3D" id="1.20.1600.10">
    <property type="entry name" value="Outer membrane efflux proteins (OEP)"/>
    <property type="match status" value="1"/>
</dbReference>
<dbReference type="NCBIfam" id="TIGR01845">
    <property type="entry name" value="outer_NodT"/>
    <property type="match status" value="1"/>
</dbReference>
<keyword evidence="2" id="KW-1134">Transmembrane beta strand</keyword>
<comment type="similarity">
    <text evidence="1 2">Belongs to the outer membrane factor (OMF) (TC 1.B.17) family.</text>
</comment>
<evidence type="ECO:0000256" key="2">
    <source>
        <dbReference type="RuleBase" id="RU362097"/>
    </source>
</evidence>
<dbReference type="Pfam" id="PF02321">
    <property type="entry name" value="OEP"/>
    <property type="match status" value="2"/>
</dbReference>
<dbReference type="Proteomes" id="UP000287823">
    <property type="component" value="Unassembled WGS sequence"/>
</dbReference>
<dbReference type="EMBL" id="PIPO01000001">
    <property type="protein sequence ID" value="RUO34783.1"/>
    <property type="molecule type" value="Genomic_DNA"/>
</dbReference>
<dbReference type="GO" id="GO:0009279">
    <property type="term" value="C:cell outer membrane"/>
    <property type="evidence" value="ECO:0007669"/>
    <property type="project" value="UniProtKB-SubCell"/>
</dbReference>
<evidence type="ECO:0000256" key="1">
    <source>
        <dbReference type="ARBA" id="ARBA00007613"/>
    </source>
</evidence>
<comment type="caution">
    <text evidence="3">The sequence shown here is derived from an EMBL/GenBank/DDBJ whole genome shotgun (WGS) entry which is preliminary data.</text>
</comment>
<accession>A0A432WLW6</accession>
<proteinExistence type="inferred from homology"/>
<dbReference type="SUPFAM" id="SSF56954">
    <property type="entry name" value="Outer membrane efflux proteins (OEP)"/>
    <property type="match status" value="1"/>
</dbReference>
<keyword evidence="4" id="KW-1185">Reference proteome</keyword>
<dbReference type="PROSITE" id="PS51257">
    <property type="entry name" value="PROKAR_LIPOPROTEIN"/>
    <property type="match status" value="1"/>
</dbReference>
<dbReference type="RefSeq" id="WP_126797821.1">
    <property type="nucleotide sequence ID" value="NZ_PIPO01000001.1"/>
</dbReference>
<sequence length="481" mass="52548">MGKTILAFSLSVALAGCAMGPDYQPVELDLTEDWPAQVEQADAQLGDWQQWWKRFDDEALNSLVDRALDDSLELQLQLQRIEQARAQLGLSNAAFWPTLGGQAEATRTQQAGVLLPAEFGGGRPRNQFTVAGSLSYELDIWGRLRREREASVALLEESLYGTQAIRLNLVTDVVSTYFTMRALEQQVAVAQNTIGSYEESLELMEMRYEGGAVDPLSVRQARAMTEGARAMLPDLLEQLESTQTALAMLVGYSPREMLSVLDFGDVRLTDIKVPDVLPEVLPSELLQRRPDVRAAEAYMVAANAQIGVAQAARFPSLNLSGMFGSTALEAGDLFADGTETWSLGANLAGPIFDFGRNRARVESAEAASAQAETQYRQAVLSALRDARDAISMHGYAQQRVDAVRSQTEAISETAELAQVQYDAGAIGYYELLDAQREKLNAELNLTQALSQRFIASANLFKAMGGGWDGQGPYLISSENAE</sequence>
<evidence type="ECO:0000313" key="3">
    <source>
        <dbReference type="EMBL" id="RUO34783.1"/>
    </source>
</evidence>
<keyword evidence="2" id="KW-0564">Palmitate</keyword>
<dbReference type="AlphaFoldDB" id="A0A432WLW6"/>
<comment type="subcellular location">
    <subcellularLocation>
        <location evidence="2">Cell outer membrane</location>
        <topology evidence="2">Lipid-anchor</topology>
    </subcellularLocation>
</comment>
<reference evidence="3 4" key="1">
    <citation type="journal article" date="2011" name="Front. Microbiol.">
        <title>Genomic signatures of strain selection and enhancement in Bacillus atrophaeus var. globigii, a historical biowarfare simulant.</title>
        <authorList>
            <person name="Gibbons H.S."/>
            <person name="Broomall S.M."/>
            <person name="McNew L.A."/>
            <person name="Daligault H."/>
            <person name="Chapman C."/>
            <person name="Bruce D."/>
            <person name="Karavis M."/>
            <person name="Krepps M."/>
            <person name="McGregor P.A."/>
            <person name="Hong C."/>
            <person name="Park K.H."/>
            <person name="Akmal A."/>
            <person name="Feldman A."/>
            <person name="Lin J.S."/>
            <person name="Chang W.E."/>
            <person name="Higgs B.W."/>
            <person name="Demirev P."/>
            <person name="Lindquist J."/>
            <person name="Liem A."/>
            <person name="Fochler E."/>
            <person name="Read T.D."/>
            <person name="Tapia R."/>
            <person name="Johnson S."/>
            <person name="Bishop-Lilly K.A."/>
            <person name="Detter C."/>
            <person name="Han C."/>
            <person name="Sozhamannan S."/>
            <person name="Rosenzweig C.N."/>
            <person name="Skowronski E.W."/>
        </authorList>
    </citation>
    <scope>NUCLEOTIDE SEQUENCE [LARGE SCALE GENOMIC DNA]</scope>
    <source>
        <strain evidence="3 4">Y4G10-17</strain>
    </source>
</reference>